<evidence type="ECO:0000256" key="5">
    <source>
        <dbReference type="ARBA" id="ARBA00022741"/>
    </source>
</evidence>
<feature type="domain" description="ABC transmembrane type-1" evidence="10">
    <location>
        <begin position="115"/>
        <end position="326"/>
    </location>
</feature>
<evidence type="ECO:0000256" key="2">
    <source>
        <dbReference type="ARBA" id="ARBA00008575"/>
    </source>
</evidence>
<name>A0A8S3Z117_9EUPU</name>
<dbReference type="Pfam" id="PF00005">
    <property type="entry name" value="ABC_tran"/>
    <property type="match status" value="1"/>
</dbReference>
<dbReference type="GO" id="GO:0006635">
    <property type="term" value="P:fatty acid beta-oxidation"/>
    <property type="evidence" value="ECO:0007669"/>
    <property type="project" value="TreeGrafter"/>
</dbReference>
<keyword evidence="4 9" id="KW-0812">Transmembrane</keyword>
<evidence type="ECO:0000256" key="1">
    <source>
        <dbReference type="ARBA" id="ARBA00004585"/>
    </source>
</evidence>
<dbReference type="PROSITE" id="PS50929">
    <property type="entry name" value="ABC_TM1F"/>
    <property type="match status" value="1"/>
</dbReference>
<dbReference type="FunFam" id="3.40.50.300:FF:000636">
    <property type="entry name" value="ATP-binding cassette sub-family D member 3"/>
    <property type="match status" value="1"/>
</dbReference>
<accession>A0A8S3Z117</accession>
<evidence type="ECO:0000256" key="9">
    <source>
        <dbReference type="SAM" id="Phobius"/>
    </source>
</evidence>
<dbReference type="PANTHER" id="PTHR11384">
    <property type="entry name" value="ATP-BINDING CASSETTE, SUB-FAMILY D MEMBER"/>
    <property type="match status" value="1"/>
</dbReference>
<dbReference type="InterPro" id="IPR003439">
    <property type="entry name" value="ABC_transporter-like_ATP-bd"/>
</dbReference>
<dbReference type="InterPro" id="IPR036640">
    <property type="entry name" value="ABC1_TM_sf"/>
</dbReference>
<feature type="transmembrane region" description="Helical" evidence="9">
    <location>
        <begin position="12"/>
        <end position="30"/>
    </location>
</feature>
<proteinExistence type="inferred from homology"/>
<dbReference type="GO" id="GO:0042760">
    <property type="term" value="P:very long-chain fatty acid catabolic process"/>
    <property type="evidence" value="ECO:0007669"/>
    <property type="project" value="TreeGrafter"/>
</dbReference>
<gene>
    <name evidence="11" type="ORF">CUNI_LOCUS8735</name>
</gene>
<feature type="transmembrane region" description="Helical" evidence="9">
    <location>
        <begin position="130"/>
        <end position="148"/>
    </location>
</feature>
<dbReference type="GO" id="GO:0140359">
    <property type="term" value="F:ABC-type transporter activity"/>
    <property type="evidence" value="ECO:0007669"/>
    <property type="project" value="InterPro"/>
</dbReference>
<keyword evidence="8 9" id="KW-0472">Membrane</keyword>
<comment type="subcellular location">
    <subcellularLocation>
        <location evidence="1">Peroxisome membrane</location>
        <topology evidence="1">Multi-pass membrane protein</topology>
    </subcellularLocation>
</comment>
<evidence type="ECO:0000256" key="8">
    <source>
        <dbReference type="ARBA" id="ARBA00023136"/>
    </source>
</evidence>
<evidence type="ECO:0000256" key="7">
    <source>
        <dbReference type="ARBA" id="ARBA00022989"/>
    </source>
</evidence>
<dbReference type="GO" id="GO:0016887">
    <property type="term" value="F:ATP hydrolysis activity"/>
    <property type="evidence" value="ECO:0007669"/>
    <property type="project" value="InterPro"/>
</dbReference>
<dbReference type="GO" id="GO:0007031">
    <property type="term" value="P:peroxisome organization"/>
    <property type="evidence" value="ECO:0007669"/>
    <property type="project" value="TreeGrafter"/>
</dbReference>
<comment type="caution">
    <text evidence="11">The sequence shown here is derived from an EMBL/GenBank/DDBJ whole genome shotgun (WGS) entry which is preliminary data.</text>
</comment>
<dbReference type="Gene3D" id="1.20.1560.10">
    <property type="entry name" value="ABC transporter type 1, transmembrane domain"/>
    <property type="match status" value="1"/>
</dbReference>
<evidence type="ECO:0000259" key="10">
    <source>
        <dbReference type="PROSITE" id="PS50929"/>
    </source>
</evidence>
<dbReference type="Proteomes" id="UP000678393">
    <property type="component" value="Unassembled WGS sequence"/>
</dbReference>
<organism evidence="11 12">
    <name type="scientific">Candidula unifasciata</name>
    <dbReference type="NCBI Taxonomy" id="100452"/>
    <lineage>
        <taxon>Eukaryota</taxon>
        <taxon>Metazoa</taxon>
        <taxon>Spiralia</taxon>
        <taxon>Lophotrochozoa</taxon>
        <taxon>Mollusca</taxon>
        <taxon>Gastropoda</taxon>
        <taxon>Heterobranchia</taxon>
        <taxon>Euthyneura</taxon>
        <taxon>Panpulmonata</taxon>
        <taxon>Eupulmonata</taxon>
        <taxon>Stylommatophora</taxon>
        <taxon>Helicina</taxon>
        <taxon>Helicoidea</taxon>
        <taxon>Geomitridae</taxon>
        <taxon>Candidula</taxon>
    </lineage>
</organism>
<evidence type="ECO:0000256" key="3">
    <source>
        <dbReference type="ARBA" id="ARBA00022448"/>
    </source>
</evidence>
<dbReference type="Gene3D" id="3.40.50.300">
    <property type="entry name" value="P-loop containing nucleotide triphosphate hydrolases"/>
    <property type="match status" value="1"/>
</dbReference>
<dbReference type="InterPro" id="IPR017871">
    <property type="entry name" value="ABC_transporter-like_CS"/>
</dbReference>
<keyword evidence="6" id="KW-0067">ATP-binding</keyword>
<evidence type="ECO:0000313" key="11">
    <source>
        <dbReference type="EMBL" id="CAG5123177.1"/>
    </source>
</evidence>
<protein>
    <recommendedName>
        <fullName evidence="10">ABC transmembrane type-1 domain-containing protein</fullName>
    </recommendedName>
</protein>
<keyword evidence="3" id="KW-0813">Transport</keyword>
<dbReference type="CDD" id="cd03223">
    <property type="entry name" value="ABCD_peroxisomal_ALDP"/>
    <property type="match status" value="1"/>
</dbReference>
<dbReference type="SUPFAM" id="SSF90123">
    <property type="entry name" value="ABC transporter transmembrane region"/>
    <property type="match status" value="1"/>
</dbReference>
<dbReference type="Pfam" id="PF06472">
    <property type="entry name" value="ABC_membrane_2"/>
    <property type="match status" value="1"/>
</dbReference>
<dbReference type="SUPFAM" id="SSF52540">
    <property type="entry name" value="P-loop containing nucleoside triphosphate hydrolases"/>
    <property type="match status" value="1"/>
</dbReference>
<dbReference type="GO" id="GO:0015910">
    <property type="term" value="P:long-chain fatty acid import into peroxisome"/>
    <property type="evidence" value="ECO:0007669"/>
    <property type="project" value="TreeGrafter"/>
</dbReference>
<comment type="similarity">
    <text evidence="2">Belongs to the ABC transporter superfamily. ABCD family. Peroxisomal fatty acyl CoA transporter (TC 3.A.1.203) subfamily.</text>
</comment>
<evidence type="ECO:0000256" key="6">
    <source>
        <dbReference type="ARBA" id="ARBA00022840"/>
    </source>
</evidence>
<dbReference type="OrthoDB" id="422637at2759"/>
<keyword evidence="7 9" id="KW-1133">Transmembrane helix</keyword>
<evidence type="ECO:0000313" key="12">
    <source>
        <dbReference type="Proteomes" id="UP000678393"/>
    </source>
</evidence>
<evidence type="ECO:0000256" key="4">
    <source>
        <dbReference type="ARBA" id="ARBA00022692"/>
    </source>
</evidence>
<keyword evidence="12" id="KW-1185">Reference proteome</keyword>
<dbReference type="InterPro" id="IPR027417">
    <property type="entry name" value="P-loop_NTPase"/>
</dbReference>
<dbReference type="PANTHER" id="PTHR11384:SF62">
    <property type="entry name" value="ATP-BINDING CASSETTE SUB-FAMILY D MEMBER 3"/>
    <property type="match status" value="1"/>
</dbReference>
<dbReference type="InterPro" id="IPR050835">
    <property type="entry name" value="ABC_transporter_sub-D"/>
</dbReference>
<dbReference type="AlphaFoldDB" id="A0A8S3Z117"/>
<sequence>MAAHSKLLQVVTPRNSALFTAAGIAAFLIYKQALGKTKKSTVAVEEEVKVVIAQHGQKKEKAVVNSVFFARLGRILKILIPGVFTIESLYLVIVAVGLVARTFADVWMIQNGTSIESAIIGRDAQQFRRLLLRFVYAMPAISLVNNLLKFGLNMLKLRFRIRLSTYLYDKYLKGFTFYKMSNLDNRIANADQLLTQDTEKFCDSVAELYSNLSKPILDVILYTIKLTGAIGIMGPTYMLMYLAVSGLLLTHLRRPIGRMTMTEQKLEGEYRHVNSRLITNSEEIAFYQGNNREKFIITGSFHKLVDHLRSFIYFRVQMGFVDNIIAKYIATVVGYLVVSRPFLNLAHPRHLTSTHSERLEDYFKSGRMLVKMAEAIGRIVLAGRELTRLAGFTARVTELIKVLNDLNAGRYERTMVNVDHGKVGTNNQKQVTLRPGSGNIIIKDHIIKFDRVPLVTPNGDVLIEELSFEVTSGKNVLVCGPNGCGKSSLFRILGELWPLFGGTLTKPEKGKLFYVPQRPYMAVGTLRDQVIYPDNHMEQLKKGVKDEELEDILNKVQLGHILDREGGWDSVQDWMDVLSGGEKQRIAMARLFYHKPQFAILDECTSAVSVDVEGFMYQHSRE</sequence>
<dbReference type="GO" id="GO:0005778">
    <property type="term" value="C:peroxisomal membrane"/>
    <property type="evidence" value="ECO:0007669"/>
    <property type="project" value="UniProtKB-SubCell"/>
</dbReference>
<feature type="non-terminal residue" evidence="11">
    <location>
        <position position="1"/>
    </location>
</feature>
<reference evidence="11" key="1">
    <citation type="submission" date="2021-04" db="EMBL/GenBank/DDBJ databases">
        <authorList>
            <consortium name="Molecular Ecology Group"/>
        </authorList>
    </citation>
    <scope>NUCLEOTIDE SEQUENCE</scope>
</reference>
<feature type="transmembrane region" description="Helical" evidence="9">
    <location>
        <begin position="219"/>
        <end position="249"/>
    </location>
</feature>
<dbReference type="PROSITE" id="PS00211">
    <property type="entry name" value="ABC_TRANSPORTER_1"/>
    <property type="match status" value="1"/>
</dbReference>
<keyword evidence="5" id="KW-0547">Nucleotide-binding</keyword>
<dbReference type="EMBL" id="CAJHNH020001458">
    <property type="protein sequence ID" value="CAG5123177.1"/>
    <property type="molecule type" value="Genomic_DNA"/>
</dbReference>
<dbReference type="GO" id="GO:0005324">
    <property type="term" value="F:long-chain fatty acid transmembrane transporter activity"/>
    <property type="evidence" value="ECO:0007669"/>
    <property type="project" value="TreeGrafter"/>
</dbReference>
<dbReference type="GO" id="GO:0005524">
    <property type="term" value="F:ATP binding"/>
    <property type="evidence" value="ECO:0007669"/>
    <property type="project" value="UniProtKB-KW"/>
</dbReference>
<dbReference type="InterPro" id="IPR011527">
    <property type="entry name" value="ABC1_TM_dom"/>
</dbReference>